<dbReference type="GO" id="GO:0003676">
    <property type="term" value="F:nucleic acid binding"/>
    <property type="evidence" value="ECO:0007669"/>
    <property type="project" value="InterPro"/>
</dbReference>
<accession>A0A699RRV0</accession>
<feature type="region of interest" description="Disordered" evidence="2">
    <location>
        <begin position="18"/>
        <end position="38"/>
    </location>
</feature>
<evidence type="ECO:0000313" key="4">
    <source>
        <dbReference type="EMBL" id="GFC88845.1"/>
    </source>
</evidence>
<name>A0A699RRV0_TANCI</name>
<evidence type="ECO:0000256" key="1">
    <source>
        <dbReference type="PROSITE-ProRule" id="PRU00047"/>
    </source>
</evidence>
<dbReference type="PROSITE" id="PS50158">
    <property type="entry name" value="ZF_CCHC"/>
    <property type="match status" value="1"/>
</dbReference>
<comment type="caution">
    <text evidence="4">The sequence shown here is derived from an EMBL/GenBank/DDBJ whole genome shotgun (WGS) entry which is preliminary data.</text>
</comment>
<dbReference type="SUPFAM" id="SSF57756">
    <property type="entry name" value="Retrovirus zinc finger-like domains"/>
    <property type="match status" value="1"/>
</dbReference>
<feature type="compositionally biased region" description="Basic and acidic residues" evidence="2">
    <location>
        <begin position="29"/>
        <end position="38"/>
    </location>
</feature>
<keyword evidence="1" id="KW-0863">Zinc-finger</keyword>
<protein>
    <recommendedName>
        <fullName evidence="3">CCHC-type domain-containing protein</fullName>
    </recommendedName>
</protein>
<keyword evidence="1" id="KW-0479">Metal-binding</keyword>
<reference evidence="4" key="1">
    <citation type="journal article" date="2019" name="Sci. Rep.">
        <title>Draft genome of Tanacetum cinerariifolium, the natural source of mosquito coil.</title>
        <authorList>
            <person name="Yamashiro T."/>
            <person name="Shiraishi A."/>
            <person name="Satake H."/>
            <person name="Nakayama K."/>
        </authorList>
    </citation>
    <scope>NUCLEOTIDE SEQUENCE</scope>
</reference>
<dbReference type="EMBL" id="BKCJ011117745">
    <property type="protein sequence ID" value="GFC88845.1"/>
    <property type="molecule type" value="Genomic_DNA"/>
</dbReference>
<evidence type="ECO:0000256" key="2">
    <source>
        <dbReference type="SAM" id="MobiDB-lite"/>
    </source>
</evidence>
<feature type="domain" description="CCHC-type" evidence="3">
    <location>
        <begin position="2"/>
        <end position="17"/>
    </location>
</feature>
<proteinExistence type="predicted"/>
<dbReference type="InterPro" id="IPR001878">
    <property type="entry name" value="Znf_CCHC"/>
</dbReference>
<dbReference type="SMART" id="SM00343">
    <property type="entry name" value="ZnF_C2HC"/>
    <property type="match status" value="1"/>
</dbReference>
<keyword evidence="1" id="KW-0862">Zinc</keyword>
<gene>
    <name evidence="4" type="ORF">Tci_860815</name>
</gene>
<dbReference type="Gene3D" id="4.10.60.10">
    <property type="entry name" value="Zinc finger, CCHC-type"/>
    <property type="match status" value="1"/>
</dbReference>
<feature type="non-terminal residue" evidence="4">
    <location>
        <position position="1"/>
    </location>
</feature>
<feature type="non-terminal residue" evidence="4">
    <location>
        <position position="166"/>
    </location>
</feature>
<dbReference type="Pfam" id="PF00098">
    <property type="entry name" value="zf-CCHC"/>
    <property type="match status" value="1"/>
</dbReference>
<sequence length="166" mass="17798">VKCFNCKKMGHFSRECRAQGGQNSNNYPKYKEAGKDGTDSKAMVVVDGSVDWDKQTEEGNTKPRSLENFGMLAGIKLESDVDLEENFGMVAGLEIASDAESEGEVVSANDTIPAGVSVSAGDVAAAVVSPHSETEFALMGLSTEEKQDLMTKLDNKLANQAKWNNS</sequence>
<dbReference type="InterPro" id="IPR036875">
    <property type="entry name" value="Znf_CCHC_sf"/>
</dbReference>
<dbReference type="AlphaFoldDB" id="A0A699RRV0"/>
<organism evidence="4">
    <name type="scientific">Tanacetum cinerariifolium</name>
    <name type="common">Dalmatian daisy</name>
    <name type="synonym">Chrysanthemum cinerariifolium</name>
    <dbReference type="NCBI Taxonomy" id="118510"/>
    <lineage>
        <taxon>Eukaryota</taxon>
        <taxon>Viridiplantae</taxon>
        <taxon>Streptophyta</taxon>
        <taxon>Embryophyta</taxon>
        <taxon>Tracheophyta</taxon>
        <taxon>Spermatophyta</taxon>
        <taxon>Magnoliopsida</taxon>
        <taxon>eudicotyledons</taxon>
        <taxon>Gunneridae</taxon>
        <taxon>Pentapetalae</taxon>
        <taxon>asterids</taxon>
        <taxon>campanulids</taxon>
        <taxon>Asterales</taxon>
        <taxon>Asteraceae</taxon>
        <taxon>Asteroideae</taxon>
        <taxon>Anthemideae</taxon>
        <taxon>Anthemidinae</taxon>
        <taxon>Tanacetum</taxon>
    </lineage>
</organism>
<dbReference type="GO" id="GO:0008270">
    <property type="term" value="F:zinc ion binding"/>
    <property type="evidence" value="ECO:0007669"/>
    <property type="project" value="UniProtKB-KW"/>
</dbReference>
<evidence type="ECO:0000259" key="3">
    <source>
        <dbReference type="PROSITE" id="PS50158"/>
    </source>
</evidence>